<keyword evidence="2" id="KW-1185">Reference proteome</keyword>
<accession>G1D3Q6</accession>
<dbReference type="OrthoDB" id="6229at10239"/>
<proteinExistence type="predicted"/>
<gene>
    <name evidence="1" type="primary">21</name>
    <name evidence="1" type="ORF">LITTLEE_21</name>
</gene>
<dbReference type="RefSeq" id="YP_009636932.1">
    <property type="nucleotide sequence ID" value="NC_042322.1"/>
</dbReference>
<sequence>MQPTVMNFSLNYPGPRLTWTFRPQHTSKGNCFVRIISMLSWYQEPVSWLAECVSALSKISDHVVAVDGPYWGFPGAVLKPASGPEQADVIARTAAGLGMGCTIHAPRKPWSGPNGGEVAKRDWMMQAAMLVAEPGDWLLRVDADEVFTAVPGDVKQRLAETDKHVAEVMLWEREAEDSVNRVVDVGDDYESPLRCLFRAIPGIRIEGAHFVVSAPVDGERRFLVGHNTVPAEPLWDVRLEHRTRLRSPGRKRLKNEYSPLINQFEKVEDTPRND</sequence>
<organism evidence="1 2">
    <name type="scientific">Mycobacterium phage LittleE</name>
    <dbReference type="NCBI Taxonomy" id="2922212"/>
    <lineage>
        <taxon>Viruses</taxon>
        <taxon>Duplodnaviria</taxon>
        <taxon>Heunggongvirae</taxon>
        <taxon>Uroviricota</taxon>
        <taxon>Caudoviricetes</taxon>
        <taxon>Omegavirus</taxon>
        <taxon>Omegavirus littlee</taxon>
    </lineage>
</organism>
<dbReference type="Proteomes" id="UP000008414">
    <property type="component" value="Segment"/>
</dbReference>
<reference evidence="1 2" key="1">
    <citation type="journal article" date="2012" name="J. Virol.">
        <title>Complete Genome Sequences of 138 Mycobacteriophages.</title>
        <authorList>
            <consortium name="the Science Education Alliance Phage Hunters Advancing Genomics and Evolutionary Science Program"/>
            <consortium name="the KwaZulu-Natal Research Institute for Tuberculosis and HIV Mycobacterial Genetics Course Students"/>
            <consortium name="the Phage Hunters Integrating Research and Education Program"/>
            <person name="Hatfull G.F."/>
        </authorList>
    </citation>
    <scope>NUCLEOTIDE SEQUENCE [LARGE SCALE GENOMIC DNA]</scope>
    <source>
        <strain evidence="1">LittleE</strain>
    </source>
</reference>
<evidence type="ECO:0000313" key="2">
    <source>
        <dbReference type="Proteomes" id="UP000008414"/>
    </source>
</evidence>
<dbReference type="GeneID" id="40233678"/>
<name>G1D3Q6_9CAUD</name>
<evidence type="ECO:0000313" key="1">
    <source>
        <dbReference type="EMBL" id="AEK09405.1"/>
    </source>
</evidence>
<protein>
    <submittedName>
        <fullName evidence="1">Uncharacterized protein</fullName>
    </submittedName>
</protein>
<dbReference type="EMBL" id="JF937101">
    <property type="protein sequence ID" value="AEK09405.1"/>
    <property type="molecule type" value="Genomic_DNA"/>
</dbReference>